<dbReference type="InterPro" id="IPR023572">
    <property type="entry name" value="Archease_dom"/>
</dbReference>
<keyword evidence="3" id="KW-0479">Metal-binding</keyword>
<dbReference type="Pfam" id="PF01951">
    <property type="entry name" value="Archease"/>
    <property type="match status" value="1"/>
</dbReference>
<dbReference type="Gene3D" id="3.55.10.10">
    <property type="entry name" value="Archease domain"/>
    <property type="match status" value="1"/>
</dbReference>
<evidence type="ECO:0000313" key="7">
    <source>
        <dbReference type="Proteomes" id="UP001157733"/>
    </source>
</evidence>
<evidence type="ECO:0000256" key="1">
    <source>
        <dbReference type="ARBA" id="ARBA00007963"/>
    </source>
</evidence>
<comment type="similarity">
    <text evidence="1">Belongs to the archease family.</text>
</comment>
<accession>A0ABM9HEN5</accession>
<evidence type="ECO:0000256" key="2">
    <source>
        <dbReference type="ARBA" id="ARBA00022694"/>
    </source>
</evidence>
<evidence type="ECO:0000313" key="6">
    <source>
        <dbReference type="EMBL" id="CAI2718501.1"/>
    </source>
</evidence>
<dbReference type="PANTHER" id="PTHR12682:SF11">
    <property type="entry name" value="PROTEIN ARCHEASE"/>
    <property type="match status" value="1"/>
</dbReference>
<dbReference type="Proteomes" id="UP001157733">
    <property type="component" value="Chromosome"/>
</dbReference>
<organism evidence="6 7">
    <name type="scientific">Nitrospina watsonii</name>
    <dbReference type="NCBI Taxonomy" id="1323948"/>
    <lineage>
        <taxon>Bacteria</taxon>
        <taxon>Pseudomonadati</taxon>
        <taxon>Nitrospinota/Tectimicrobiota group</taxon>
        <taxon>Nitrospinota</taxon>
        <taxon>Nitrospinia</taxon>
        <taxon>Nitrospinales</taxon>
        <taxon>Nitrospinaceae</taxon>
        <taxon>Nitrospina</taxon>
    </lineage>
</organism>
<name>A0ABM9HEN5_9BACT</name>
<dbReference type="SUPFAM" id="SSF69819">
    <property type="entry name" value="MTH1598-like"/>
    <property type="match status" value="1"/>
</dbReference>
<proteinExistence type="inferred from homology"/>
<dbReference type="PANTHER" id="PTHR12682">
    <property type="entry name" value="ARCHEASE"/>
    <property type="match status" value="1"/>
</dbReference>
<feature type="domain" description="Archease" evidence="5">
    <location>
        <begin position="6"/>
        <end position="140"/>
    </location>
</feature>
<dbReference type="RefSeq" id="WP_282011396.1">
    <property type="nucleotide sequence ID" value="NZ_OX336137.1"/>
</dbReference>
<evidence type="ECO:0000259" key="5">
    <source>
        <dbReference type="Pfam" id="PF01951"/>
    </source>
</evidence>
<dbReference type="InterPro" id="IPR036820">
    <property type="entry name" value="Archease_dom_sf"/>
</dbReference>
<evidence type="ECO:0000256" key="4">
    <source>
        <dbReference type="ARBA" id="ARBA00022837"/>
    </source>
</evidence>
<keyword evidence="2" id="KW-0819">tRNA processing</keyword>
<evidence type="ECO:0000256" key="3">
    <source>
        <dbReference type="ARBA" id="ARBA00022723"/>
    </source>
</evidence>
<keyword evidence="4" id="KW-0106">Calcium</keyword>
<gene>
    <name evidence="6" type="ORF">NSPWAT_1642</name>
</gene>
<sequence length="140" mass="15495">MTTASWEHFPHDADMGIRGFGRNVEEAFEQAALAMTAVITDPAQVEPRQKVSIACTAPDPEFLLVDWLNALIYEMATQGLLFSRFKVHIEGERLTATAWGEPVDRAKHQPAVEVKGATLTALEVGQDDSSRWRAQCIVDV</sequence>
<dbReference type="InterPro" id="IPR002804">
    <property type="entry name" value="Archease"/>
</dbReference>
<keyword evidence="7" id="KW-1185">Reference proteome</keyword>
<dbReference type="EMBL" id="OX336137">
    <property type="protein sequence ID" value="CAI2718501.1"/>
    <property type="molecule type" value="Genomic_DNA"/>
</dbReference>
<reference evidence="6 7" key="1">
    <citation type="submission" date="2022-09" db="EMBL/GenBank/DDBJ databases">
        <authorList>
            <person name="Kop L."/>
        </authorList>
    </citation>
    <scope>NUCLEOTIDE SEQUENCE [LARGE SCALE GENOMIC DNA]</scope>
    <source>
        <strain evidence="6 7">347</strain>
    </source>
</reference>
<protein>
    <submittedName>
        <fullName evidence="6">Archease</fullName>
    </submittedName>
</protein>